<name>A0AAD6LAT9_9ROSI</name>
<protein>
    <submittedName>
        <fullName evidence="1">Uncharacterized protein</fullName>
    </submittedName>
</protein>
<organism evidence="1 2">
    <name type="scientific">Populus alba x Populus x berolinensis</name>
    <dbReference type="NCBI Taxonomy" id="444605"/>
    <lineage>
        <taxon>Eukaryota</taxon>
        <taxon>Viridiplantae</taxon>
        <taxon>Streptophyta</taxon>
        <taxon>Embryophyta</taxon>
        <taxon>Tracheophyta</taxon>
        <taxon>Spermatophyta</taxon>
        <taxon>Magnoliopsida</taxon>
        <taxon>eudicotyledons</taxon>
        <taxon>Gunneridae</taxon>
        <taxon>Pentapetalae</taxon>
        <taxon>rosids</taxon>
        <taxon>fabids</taxon>
        <taxon>Malpighiales</taxon>
        <taxon>Salicaceae</taxon>
        <taxon>Saliceae</taxon>
        <taxon>Populus</taxon>
    </lineage>
</organism>
<dbReference type="AlphaFoldDB" id="A0AAD6LAT9"/>
<comment type="caution">
    <text evidence="1">The sequence shown here is derived from an EMBL/GenBank/DDBJ whole genome shotgun (WGS) entry which is preliminary data.</text>
</comment>
<dbReference type="EMBL" id="JAQIZT010000018">
    <property type="protein sequence ID" value="KAJ6957307.1"/>
    <property type="molecule type" value="Genomic_DNA"/>
</dbReference>
<reference evidence="1 2" key="1">
    <citation type="journal article" date="2023" name="Mol. Ecol. Resour.">
        <title>Chromosome-level genome assembly of a triploid poplar Populus alba 'Berolinensis'.</title>
        <authorList>
            <person name="Chen S."/>
            <person name="Yu Y."/>
            <person name="Wang X."/>
            <person name="Wang S."/>
            <person name="Zhang T."/>
            <person name="Zhou Y."/>
            <person name="He R."/>
            <person name="Meng N."/>
            <person name="Wang Y."/>
            <person name="Liu W."/>
            <person name="Liu Z."/>
            <person name="Liu J."/>
            <person name="Guo Q."/>
            <person name="Huang H."/>
            <person name="Sederoff R.R."/>
            <person name="Wang G."/>
            <person name="Qu G."/>
            <person name="Chen S."/>
        </authorList>
    </citation>
    <scope>NUCLEOTIDE SEQUENCE [LARGE SCALE GENOMIC DNA]</scope>
    <source>
        <strain evidence="1">SC-2020</strain>
    </source>
</reference>
<proteinExistence type="predicted"/>
<evidence type="ECO:0000313" key="1">
    <source>
        <dbReference type="EMBL" id="KAJ6957307.1"/>
    </source>
</evidence>
<gene>
    <name evidence="1" type="ORF">NC653_039292</name>
</gene>
<dbReference type="Proteomes" id="UP001164929">
    <property type="component" value="Chromosome 18"/>
</dbReference>
<keyword evidence="2" id="KW-1185">Reference proteome</keyword>
<accession>A0AAD6LAT9</accession>
<sequence>MDKLDKSTTEDQIHLNRKKWIKLVMMLEKIPNLKTAFDIAPIQNSCMIKTNQSIETIPISRQIHQVPAIIDLKMIDALRLPFTKNKNQIRKTQIIFSSKLQSLFL</sequence>
<evidence type="ECO:0000313" key="2">
    <source>
        <dbReference type="Proteomes" id="UP001164929"/>
    </source>
</evidence>